<feature type="non-terminal residue" evidence="2">
    <location>
        <position position="89"/>
    </location>
</feature>
<proteinExistence type="predicted"/>
<accession>A0A848LWE1</accession>
<evidence type="ECO:0000313" key="2">
    <source>
        <dbReference type="EMBL" id="NMO22418.1"/>
    </source>
</evidence>
<organism evidence="2 3">
    <name type="scientific">Pyxidicoccus fallax</name>
    <dbReference type="NCBI Taxonomy" id="394095"/>
    <lineage>
        <taxon>Bacteria</taxon>
        <taxon>Pseudomonadati</taxon>
        <taxon>Myxococcota</taxon>
        <taxon>Myxococcia</taxon>
        <taxon>Myxococcales</taxon>
        <taxon>Cystobacterineae</taxon>
        <taxon>Myxococcaceae</taxon>
        <taxon>Pyxidicoccus</taxon>
    </lineage>
</organism>
<gene>
    <name evidence="2" type="ORF">HG543_47320</name>
</gene>
<dbReference type="Proteomes" id="UP000518300">
    <property type="component" value="Unassembled WGS sequence"/>
</dbReference>
<feature type="chain" id="PRO_5032491212" evidence="1">
    <location>
        <begin position="43"/>
        <end position="89"/>
    </location>
</feature>
<reference evidence="2 3" key="1">
    <citation type="submission" date="2020-04" db="EMBL/GenBank/DDBJ databases">
        <title>Draft genome of Pyxidicoccus fallax type strain.</title>
        <authorList>
            <person name="Whitworth D.E."/>
        </authorList>
    </citation>
    <scope>NUCLEOTIDE SEQUENCE [LARGE SCALE GENOMIC DNA]</scope>
    <source>
        <strain evidence="2 3">DSM 14698</strain>
    </source>
</reference>
<keyword evidence="3" id="KW-1185">Reference proteome</keyword>
<name>A0A848LWE1_9BACT</name>
<feature type="signal peptide" evidence="1">
    <location>
        <begin position="1"/>
        <end position="42"/>
    </location>
</feature>
<dbReference type="EMBL" id="JABBJJ010000420">
    <property type="protein sequence ID" value="NMO22418.1"/>
    <property type="molecule type" value="Genomic_DNA"/>
</dbReference>
<comment type="caution">
    <text evidence="2">The sequence shown here is derived from an EMBL/GenBank/DDBJ whole genome shotgun (WGS) entry which is preliminary data.</text>
</comment>
<dbReference type="AlphaFoldDB" id="A0A848LWE1"/>
<evidence type="ECO:0000256" key="1">
    <source>
        <dbReference type="SAM" id="SignalP"/>
    </source>
</evidence>
<keyword evidence="1" id="KW-0732">Signal</keyword>
<protein>
    <submittedName>
        <fullName evidence="2">Uncharacterized protein</fullName>
    </submittedName>
</protein>
<evidence type="ECO:0000313" key="3">
    <source>
        <dbReference type="Proteomes" id="UP000518300"/>
    </source>
</evidence>
<sequence length="89" mass="9296">MGAFAAFSILRRALQPPSPLLSSLARLALVLLVLASPASARAQQVAEHASLRLRYGVSLRDGQQADVGPGLTYEGLTPNDLAVVGTGWV</sequence>